<feature type="non-terminal residue" evidence="1">
    <location>
        <position position="1"/>
    </location>
</feature>
<name>A0AAD8EQF3_DIPPU</name>
<sequence length="80" mass="9008">NRRKCYFSLGSRGKCLEDPDIFQVFSIEIRLGKMFVGRFLLFSNCFFRRESGFPSGVGFFPSGVVENVVGLFSSSPLDDP</sequence>
<accession>A0AAD8EQF3</accession>
<dbReference type="Proteomes" id="UP001233999">
    <property type="component" value="Unassembled WGS sequence"/>
</dbReference>
<evidence type="ECO:0000313" key="2">
    <source>
        <dbReference type="Proteomes" id="UP001233999"/>
    </source>
</evidence>
<gene>
    <name evidence="1" type="ORF">L9F63_026590</name>
</gene>
<keyword evidence="2" id="KW-1185">Reference proteome</keyword>
<dbReference type="AlphaFoldDB" id="A0AAD8EQF3"/>
<evidence type="ECO:0000313" key="1">
    <source>
        <dbReference type="EMBL" id="KAJ9598873.1"/>
    </source>
</evidence>
<proteinExistence type="predicted"/>
<comment type="caution">
    <text evidence="1">The sequence shown here is derived from an EMBL/GenBank/DDBJ whole genome shotgun (WGS) entry which is preliminary data.</text>
</comment>
<reference evidence="1" key="1">
    <citation type="journal article" date="2023" name="IScience">
        <title>Live-bearing cockroach genome reveals convergent evolutionary mechanisms linked to viviparity in insects and beyond.</title>
        <authorList>
            <person name="Fouks B."/>
            <person name="Harrison M.C."/>
            <person name="Mikhailova A.A."/>
            <person name="Marchal E."/>
            <person name="English S."/>
            <person name="Carruthers M."/>
            <person name="Jennings E.C."/>
            <person name="Chiamaka E.L."/>
            <person name="Frigard R.A."/>
            <person name="Pippel M."/>
            <person name="Attardo G.M."/>
            <person name="Benoit J.B."/>
            <person name="Bornberg-Bauer E."/>
            <person name="Tobe S.S."/>
        </authorList>
    </citation>
    <scope>NUCLEOTIDE SEQUENCE</scope>
    <source>
        <strain evidence="1">Stay&amp;Tobe</strain>
    </source>
</reference>
<protein>
    <submittedName>
        <fullName evidence="1">Uncharacterized protein</fullName>
    </submittedName>
</protein>
<feature type="non-terminal residue" evidence="1">
    <location>
        <position position="80"/>
    </location>
</feature>
<dbReference type="EMBL" id="JASPKZ010000925">
    <property type="protein sequence ID" value="KAJ9598873.1"/>
    <property type="molecule type" value="Genomic_DNA"/>
</dbReference>
<organism evidence="1 2">
    <name type="scientific">Diploptera punctata</name>
    <name type="common">Pacific beetle cockroach</name>
    <dbReference type="NCBI Taxonomy" id="6984"/>
    <lineage>
        <taxon>Eukaryota</taxon>
        <taxon>Metazoa</taxon>
        <taxon>Ecdysozoa</taxon>
        <taxon>Arthropoda</taxon>
        <taxon>Hexapoda</taxon>
        <taxon>Insecta</taxon>
        <taxon>Pterygota</taxon>
        <taxon>Neoptera</taxon>
        <taxon>Polyneoptera</taxon>
        <taxon>Dictyoptera</taxon>
        <taxon>Blattodea</taxon>
        <taxon>Blaberoidea</taxon>
        <taxon>Blaberidae</taxon>
        <taxon>Diplopterinae</taxon>
        <taxon>Diploptera</taxon>
    </lineage>
</organism>
<reference evidence="1" key="2">
    <citation type="submission" date="2023-05" db="EMBL/GenBank/DDBJ databases">
        <authorList>
            <person name="Fouks B."/>
        </authorList>
    </citation>
    <scope>NUCLEOTIDE SEQUENCE</scope>
    <source>
        <strain evidence="1">Stay&amp;Tobe</strain>
        <tissue evidence="1">Testes</tissue>
    </source>
</reference>